<keyword evidence="5 6" id="KW-0472">Membrane</keyword>
<comment type="subcellular location">
    <subcellularLocation>
        <location evidence="1">Cell membrane</location>
        <topology evidence="1">Multi-pass membrane protein</topology>
    </subcellularLocation>
</comment>
<evidence type="ECO:0000256" key="5">
    <source>
        <dbReference type="ARBA" id="ARBA00023136"/>
    </source>
</evidence>
<feature type="transmembrane region" description="Helical" evidence="6">
    <location>
        <begin position="367"/>
        <end position="386"/>
    </location>
</feature>
<dbReference type="STRING" id="947013.SAMN04488109_2377"/>
<feature type="transmembrane region" description="Helical" evidence="6">
    <location>
        <begin position="254"/>
        <end position="280"/>
    </location>
</feature>
<gene>
    <name evidence="7" type="ORF">SAMN04488109_2377</name>
</gene>
<accession>A0A1M5NJD5</accession>
<feature type="transmembrane region" description="Helical" evidence="6">
    <location>
        <begin position="426"/>
        <end position="445"/>
    </location>
</feature>
<feature type="transmembrane region" description="Helical" evidence="6">
    <location>
        <begin position="392"/>
        <end position="414"/>
    </location>
</feature>
<evidence type="ECO:0000313" key="8">
    <source>
        <dbReference type="Proteomes" id="UP000184212"/>
    </source>
</evidence>
<sequence>MSKLKRLAGETVLYGMGSIVPRFLNFLLVPLHTATFSPEQYGVLSKLLAYVAALNVLFTFGMETAYFRFSTKEGADEQKVFNLAQTVIVSISFVLAGTLFLTAGPLADVMGIPGHGDLVMWLAAIMFIDATVAIPFARLRLQRKPVKFAIGKITNIALLMLLNFYFLRIAYQPSMGVGYVVLANLLANSFYLIYFSRSLISWKPRFNRSISLAMLTYGYPVMLMGLAGMTNEMFSRQTLDWWLPADFYPDQSPARALGIFSASYKLAMLMGLTVQAFRYAAEPFFFSNAIDKNSPQLFARVNHYFIIVCCVLLLGAGINLDILKYFLGKSTYWEGLYVVPILLLSYLFLGVYYNLTVWFKLTDRTYFGTFITVGGAVVTIAANYLLIPRLGYLGSSLASLICYFSMTVVCYLLGQKFYPIPYNVGKSMAYIVFTTALVYAVNSIFLENIWVATVFHGLIIGIYLLGIYALEKTAFRKPAT</sequence>
<feature type="transmembrane region" description="Helical" evidence="6">
    <location>
        <begin position="177"/>
        <end position="200"/>
    </location>
</feature>
<feature type="transmembrane region" description="Helical" evidence="6">
    <location>
        <begin position="149"/>
        <end position="171"/>
    </location>
</feature>
<dbReference type="GO" id="GO:0005886">
    <property type="term" value="C:plasma membrane"/>
    <property type="evidence" value="ECO:0007669"/>
    <property type="project" value="UniProtKB-SubCell"/>
</dbReference>
<proteinExistence type="predicted"/>
<dbReference type="Proteomes" id="UP000184212">
    <property type="component" value="Unassembled WGS sequence"/>
</dbReference>
<evidence type="ECO:0000256" key="3">
    <source>
        <dbReference type="ARBA" id="ARBA00022692"/>
    </source>
</evidence>
<keyword evidence="8" id="KW-1185">Reference proteome</keyword>
<feature type="transmembrane region" description="Helical" evidence="6">
    <location>
        <begin position="451"/>
        <end position="470"/>
    </location>
</feature>
<feature type="transmembrane region" description="Helical" evidence="6">
    <location>
        <begin position="81"/>
        <end position="106"/>
    </location>
</feature>
<dbReference type="PANTHER" id="PTHR30250:SF11">
    <property type="entry name" value="O-ANTIGEN TRANSPORTER-RELATED"/>
    <property type="match status" value="1"/>
</dbReference>
<evidence type="ECO:0000256" key="2">
    <source>
        <dbReference type="ARBA" id="ARBA00022475"/>
    </source>
</evidence>
<reference evidence="7 8" key="1">
    <citation type="submission" date="2016-11" db="EMBL/GenBank/DDBJ databases">
        <authorList>
            <person name="Jaros S."/>
            <person name="Januszkiewicz K."/>
            <person name="Wedrychowicz H."/>
        </authorList>
    </citation>
    <scope>NUCLEOTIDE SEQUENCE [LARGE SCALE GENOMIC DNA]</scope>
    <source>
        <strain evidence="7 8">DSM 24574</strain>
    </source>
</reference>
<dbReference type="AlphaFoldDB" id="A0A1M5NJD5"/>
<evidence type="ECO:0000313" key="7">
    <source>
        <dbReference type="EMBL" id="SHG89676.1"/>
    </source>
</evidence>
<evidence type="ECO:0000256" key="4">
    <source>
        <dbReference type="ARBA" id="ARBA00022989"/>
    </source>
</evidence>
<dbReference type="RefSeq" id="WP_073133901.1">
    <property type="nucleotide sequence ID" value="NZ_FQWQ01000001.1"/>
</dbReference>
<feature type="transmembrane region" description="Helical" evidence="6">
    <location>
        <begin position="118"/>
        <end position="137"/>
    </location>
</feature>
<dbReference type="Pfam" id="PF01943">
    <property type="entry name" value="Polysacc_synt"/>
    <property type="match status" value="1"/>
</dbReference>
<evidence type="ECO:0000256" key="6">
    <source>
        <dbReference type="SAM" id="Phobius"/>
    </source>
</evidence>
<keyword evidence="2" id="KW-1003">Cell membrane</keyword>
<feature type="transmembrane region" description="Helical" evidence="6">
    <location>
        <begin position="212"/>
        <end position="234"/>
    </location>
</feature>
<keyword evidence="4 6" id="KW-1133">Transmembrane helix</keyword>
<feature type="transmembrane region" description="Helical" evidence="6">
    <location>
        <begin position="47"/>
        <end position="69"/>
    </location>
</feature>
<dbReference type="PANTHER" id="PTHR30250">
    <property type="entry name" value="PST FAMILY PREDICTED COLANIC ACID TRANSPORTER"/>
    <property type="match status" value="1"/>
</dbReference>
<name>A0A1M5NJD5_9BACT</name>
<dbReference type="InterPro" id="IPR050833">
    <property type="entry name" value="Poly_Biosynth_Transport"/>
</dbReference>
<feature type="transmembrane region" description="Helical" evidence="6">
    <location>
        <begin position="335"/>
        <end position="355"/>
    </location>
</feature>
<feature type="transmembrane region" description="Helical" evidence="6">
    <location>
        <begin position="12"/>
        <end position="35"/>
    </location>
</feature>
<evidence type="ECO:0000256" key="1">
    <source>
        <dbReference type="ARBA" id="ARBA00004651"/>
    </source>
</evidence>
<dbReference type="EMBL" id="FQWQ01000001">
    <property type="protein sequence ID" value="SHG89676.1"/>
    <property type="molecule type" value="Genomic_DNA"/>
</dbReference>
<dbReference type="OrthoDB" id="9814608at2"/>
<organism evidence="7 8">
    <name type="scientific">Chryseolinea serpens</name>
    <dbReference type="NCBI Taxonomy" id="947013"/>
    <lineage>
        <taxon>Bacteria</taxon>
        <taxon>Pseudomonadati</taxon>
        <taxon>Bacteroidota</taxon>
        <taxon>Cytophagia</taxon>
        <taxon>Cytophagales</taxon>
        <taxon>Fulvivirgaceae</taxon>
        <taxon>Chryseolinea</taxon>
    </lineage>
</organism>
<feature type="transmembrane region" description="Helical" evidence="6">
    <location>
        <begin position="301"/>
        <end position="323"/>
    </location>
</feature>
<dbReference type="InterPro" id="IPR002797">
    <property type="entry name" value="Polysacc_synth"/>
</dbReference>
<protein>
    <submittedName>
        <fullName evidence="7">Membrane protein involved in the export of O-antigen and teichoic acid</fullName>
    </submittedName>
</protein>
<keyword evidence="3 6" id="KW-0812">Transmembrane</keyword>